<name>A0A1F7YM00_9BACT</name>
<accession>A0A1F7YM00</accession>
<dbReference type="STRING" id="1802500.A2801_02550"/>
<evidence type="ECO:0000313" key="3">
    <source>
        <dbReference type="Proteomes" id="UP000177263"/>
    </source>
</evidence>
<reference evidence="2 3" key="1">
    <citation type="journal article" date="2016" name="Nat. Commun.">
        <title>Thousands of microbial genomes shed light on interconnected biogeochemical processes in an aquifer system.</title>
        <authorList>
            <person name="Anantharaman K."/>
            <person name="Brown C.T."/>
            <person name="Hug L.A."/>
            <person name="Sharon I."/>
            <person name="Castelle C.J."/>
            <person name="Probst A.J."/>
            <person name="Thomas B.C."/>
            <person name="Singh A."/>
            <person name="Wilkins M.J."/>
            <person name="Karaoz U."/>
            <person name="Brodie E.L."/>
            <person name="Williams K.H."/>
            <person name="Hubbard S.S."/>
            <person name="Banfield J.F."/>
        </authorList>
    </citation>
    <scope>NUCLEOTIDE SEQUENCE [LARGE SCALE GENOMIC DNA]</scope>
</reference>
<dbReference type="Proteomes" id="UP000177263">
    <property type="component" value="Unassembled WGS sequence"/>
</dbReference>
<evidence type="ECO:0000313" key="2">
    <source>
        <dbReference type="EMBL" id="OGM28313.1"/>
    </source>
</evidence>
<organism evidence="2 3">
    <name type="scientific">Candidatus Woesebacteria bacterium RIFCSPHIGHO2_01_FULL_41_10</name>
    <dbReference type="NCBI Taxonomy" id="1802500"/>
    <lineage>
        <taxon>Bacteria</taxon>
        <taxon>Candidatus Woeseibacteriota</taxon>
    </lineage>
</organism>
<feature type="transmembrane region" description="Helical" evidence="1">
    <location>
        <begin position="12"/>
        <end position="29"/>
    </location>
</feature>
<feature type="transmembrane region" description="Helical" evidence="1">
    <location>
        <begin position="65"/>
        <end position="85"/>
    </location>
</feature>
<dbReference type="EMBL" id="MGGM01000032">
    <property type="protein sequence ID" value="OGM28313.1"/>
    <property type="molecule type" value="Genomic_DNA"/>
</dbReference>
<keyword evidence="1" id="KW-0812">Transmembrane</keyword>
<sequence>MRRKHINHLPHYLPLIGVFTAGALAFWLFSYDKQFQAAVAISVAVAHITWGLIHHFIHRDLTISVFLEYVAISILGLAAVLSIVFRS</sequence>
<keyword evidence="1" id="KW-1133">Transmembrane helix</keyword>
<feature type="transmembrane region" description="Helical" evidence="1">
    <location>
        <begin position="35"/>
        <end position="53"/>
    </location>
</feature>
<keyword evidence="1" id="KW-0472">Membrane</keyword>
<comment type="caution">
    <text evidence="2">The sequence shown here is derived from an EMBL/GenBank/DDBJ whole genome shotgun (WGS) entry which is preliminary data.</text>
</comment>
<dbReference type="AlphaFoldDB" id="A0A1F7YM00"/>
<evidence type="ECO:0000256" key="1">
    <source>
        <dbReference type="SAM" id="Phobius"/>
    </source>
</evidence>
<proteinExistence type="predicted"/>
<protein>
    <submittedName>
        <fullName evidence="2">Uncharacterized protein</fullName>
    </submittedName>
</protein>
<gene>
    <name evidence="2" type="ORF">A2801_02550</name>
</gene>